<sequence>MLDREQGKLEKRKVTVTLMTSWHLSSIEGLKQKLINLRRVRPDLIEAVKVLVLPFSGLQRFTFTEDVDIMVLCHSIVNRRFGITNVTDSLYDEFLDYCNKTLGKERIVVIAHDFRQEKDEVRAVTMNTFKHTQWSTFEKAGLVMICGMIDKIPEIQEKDWKSLEKFLEDASKSTPTNADISQTTLPKINTSDTKQKLNKSEKDKKGMYIFGTTSSGGPVGMVTRSHKLAIYICTSWGLDSVKGLKEKLQTLLKQSFSSYEIKEQVLPYSRPEDFKFPPEVDKTDAMILCHSVQNRGFSITDVQNSIYDEFLKYCNRVFGRSRMAVIVHDFEYKPEILKIQLETIHRTQPTTYELADCVAVAGRLNVPDVQLFHDKSTSLETFVGRLL</sequence>
<reference evidence="2" key="1">
    <citation type="submission" date="2015-02" db="EMBL/GenBank/DDBJ databases">
        <title>Genome sequencing for Strongylocentrotus purpuratus.</title>
        <authorList>
            <person name="Murali S."/>
            <person name="Liu Y."/>
            <person name="Vee V."/>
            <person name="English A."/>
            <person name="Wang M."/>
            <person name="Skinner E."/>
            <person name="Han Y."/>
            <person name="Muzny D.M."/>
            <person name="Worley K.C."/>
            <person name="Gibbs R.A."/>
        </authorList>
    </citation>
    <scope>NUCLEOTIDE SEQUENCE</scope>
</reference>
<name>A0A7M7SYA7_STRPU</name>
<dbReference type="EnsemblMetazoa" id="XM_030984429">
    <property type="protein sequence ID" value="XP_030840289"/>
    <property type="gene ID" value="LOC752765"/>
</dbReference>
<dbReference type="KEGG" id="spu:752765"/>
<evidence type="ECO:0000313" key="2">
    <source>
        <dbReference type="Proteomes" id="UP000007110"/>
    </source>
</evidence>
<dbReference type="GeneID" id="752765"/>
<reference evidence="1" key="2">
    <citation type="submission" date="2021-01" db="UniProtKB">
        <authorList>
            <consortium name="EnsemblMetazoa"/>
        </authorList>
    </citation>
    <scope>IDENTIFICATION</scope>
</reference>
<dbReference type="InParanoid" id="A0A7M7SYA7"/>
<organism evidence="1 2">
    <name type="scientific">Strongylocentrotus purpuratus</name>
    <name type="common">Purple sea urchin</name>
    <dbReference type="NCBI Taxonomy" id="7668"/>
    <lineage>
        <taxon>Eukaryota</taxon>
        <taxon>Metazoa</taxon>
        <taxon>Echinodermata</taxon>
        <taxon>Eleutherozoa</taxon>
        <taxon>Echinozoa</taxon>
        <taxon>Echinoidea</taxon>
        <taxon>Euechinoidea</taxon>
        <taxon>Echinacea</taxon>
        <taxon>Camarodonta</taxon>
        <taxon>Echinidea</taxon>
        <taxon>Strongylocentrotidae</taxon>
        <taxon>Strongylocentrotus</taxon>
    </lineage>
</organism>
<dbReference type="Proteomes" id="UP000007110">
    <property type="component" value="Unassembled WGS sequence"/>
</dbReference>
<dbReference type="AlphaFoldDB" id="A0A7M7SYA7"/>
<dbReference type="RefSeq" id="XP_030840289.1">
    <property type="nucleotide sequence ID" value="XM_030984429.1"/>
</dbReference>
<accession>A0A7M7SYA7</accession>
<protein>
    <submittedName>
        <fullName evidence="1">Uncharacterized protein</fullName>
    </submittedName>
</protein>
<proteinExistence type="predicted"/>
<evidence type="ECO:0000313" key="1">
    <source>
        <dbReference type="EnsemblMetazoa" id="XP_030840289"/>
    </source>
</evidence>
<keyword evidence="2" id="KW-1185">Reference proteome</keyword>
<dbReference type="OrthoDB" id="9906453at2759"/>